<comment type="caution">
    <text evidence="3">The sequence shown here is derived from an EMBL/GenBank/DDBJ whole genome shotgun (WGS) entry which is preliminary data.</text>
</comment>
<sequence>MQHNEDIDFLKGIGIALVVLGHCFTTALAGRYYVVGVLKDIIYTFHMPLFFIVSGYIQGLRPYSADRCKLYIGRQIRRLFIPYTAWSLVLYIFYYLLKVIDVYKIQENISLKPVRLMQGILAYDVRTGNVLWFAYILCIISVVSYLLHNVIRNRKINALFLLLVLSLGFMANMFIKDEMFVLKRFLVMWIYYETGVFTGIYIKDISFKANALLSIILSVLYVIAYVLYTRSEGVINYSLKVICALLAVFILYSLSSRNNSWIYSAFSYIGKRTVFIYYLHNPYIVLVTVTFLTEAAGVNAIASIAAAFILGMLIPLTAGSLILSKNRFTKTIFLGG</sequence>
<feature type="transmembrane region" description="Helical" evidence="1">
    <location>
        <begin position="130"/>
        <end position="151"/>
    </location>
</feature>
<feature type="transmembrane region" description="Helical" evidence="1">
    <location>
        <begin position="79"/>
        <end position="97"/>
    </location>
</feature>
<protein>
    <submittedName>
        <fullName evidence="3">Fucose 4-O-acetylase-like acetyltransferase</fullName>
    </submittedName>
</protein>
<dbReference type="InterPro" id="IPR052734">
    <property type="entry name" value="Nod_factor_acetyltransferase"/>
</dbReference>
<evidence type="ECO:0000313" key="4">
    <source>
        <dbReference type="Proteomes" id="UP000248132"/>
    </source>
</evidence>
<dbReference type="OrthoDB" id="6623990at2"/>
<keyword evidence="3" id="KW-0808">Transferase</keyword>
<feature type="transmembrane region" description="Helical" evidence="1">
    <location>
        <begin position="41"/>
        <end position="58"/>
    </location>
</feature>
<dbReference type="RefSeq" id="WP_110460783.1">
    <property type="nucleotide sequence ID" value="NZ_QKMR01000003.1"/>
</dbReference>
<feature type="transmembrane region" description="Helical" evidence="1">
    <location>
        <begin position="234"/>
        <end position="254"/>
    </location>
</feature>
<gene>
    <name evidence="3" type="ORF">LY28_00714</name>
</gene>
<feature type="transmembrane region" description="Helical" evidence="1">
    <location>
        <begin position="12"/>
        <end position="35"/>
    </location>
</feature>
<keyword evidence="1" id="KW-0472">Membrane</keyword>
<accession>A0A318XQM2</accession>
<feature type="transmembrane region" description="Helical" evidence="1">
    <location>
        <begin position="275"/>
        <end position="292"/>
    </location>
</feature>
<evidence type="ECO:0000313" key="3">
    <source>
        <dbReference type="EMBL" id="PYG89495.1"/>
    </source>
</evidence>
<dbReference type="Pfam" id="PF01757">
    <property type="entry name" value="Acyl_transf_3"/>
    <property type="match status" value="1"/>
</dbReference>
<dbReference type="GO" id="GO:0016747">
    <property type="term" value="F:acyltransferase activity, transferring groups other than amino-acyl groups"/>
    <property type="evidence" value="ECO:0007669"/>
    <property type="project" value="InterPro"/>
</dbReference>
<keyword evidence="4" id="KW-1185">Reference proteome</keyword>
<keyword evidence="1" id="KW-1133">Transmembrane helix</keyword>
<organism evidence="3 4">
    <name type="scientific">Ruminiclostridium sufflavum DSM 19573</name>
    <dbReference type="NCBI Taxonomy" id="1121337"/>
    <lineage>
        <taxon>Bacteria</taxon>
        <taxon>Bacillati</taxon>
        <taxon>Bacillota</taxon>
        <taxon>Clostridia</taxon>
        <taxon>Eubacteriales</taxon>
        <taxon>Oscillospiraceae</taxon>
        <taxon>Ruminiclostridium</taxon>
    </lineage>
</organism>
<dbReference type="InterPro" id="IPR002656">
    <property type="entry name" value="Acyl_transf_3_dom"/>
</dbReference>
<keyword evidence="1" id="KW-0812">Transmembrane</keyword>
<name>A0A318XQM2_9FIRM</name>
<dbReference type="AlphaFoldDB" id="A0A318XQM2"/>
<feature type="domain" description="Acyltransferase 3" evidence="2">
    <location>
        <begin position="5"/>
        <end position="316"/>
    </location>
</feature>
<feature type="transmembrane region" description="Helical" evidence="1">
    <location>
        <begin position="181"/>
        <end position="202"/>
    </location>
</feature>
<feature type="transmembrane region" description="Helical" evidence="1">
    <location>
        <begin position="209"/>
        <end position="228"/>
    </location>
</feature>
<feature type="transmembrane region" description="Helical" evidence="1">
    <location>
        <begin position="298"/>
        <end position="323"/>
    </location>
</feature>
<evidence type="ECO:0000256" key="1">
    <source>
        <dbReference type="SAM" id="Phobius"/>
    </source>
</evidence>
<dbReference type="PANTHER" id="PTHR37312:SF1">
    <property type="entry name" value="MEMBRANE-BOUND ACYLTRANSFERASE YKRP-RELATED"/>
    <property type="match status" value="1"/>
</dbReference>
<proteinExistence type="predicted"/>
<reference evidence="3 4" key="1">
    <citation type="submission" date="2018-06" db="EMBL/GenBank/DDBJ databases">
        <title>Genomic Encyclopedia of Type Strains, Phase I: the one thousand microbial genomes (KMG-I) project.</title>
        <authorList>
            <person name="Kyrpides N."/>
        </authorList>
    </citation>
    <scope>NUCLEOTIDE SEQUENCE [LARGE SCALE GENOMIC DNA]</scope>
    <source>
        <strain evidence="3 4">DSM 19573</strain>
    </source>
</reference>
<dbReference type="EMBL" id="QKMR01000003">
    <property type="protein sequence ID" value="PYG89495.1"/>
    <property type="molecule type" value="Genomic_DNA"/>
</dbReference>
<feature type="transmembrane region" description="Helical" evidence="1">
    <location>
        <begin position="158"/>
        <end position="175"/>
    </location>
</feature>
<evidence type="ECO:0000259" key="2">
    <source>
        <dbReference type="Pfam" id="PF01757"/>
    </source>
</evidence>
<dbReference type="PANTHER" id="PTHR37312">
    <property type="entry name" value="MEMBRANE-BOUND ACYLTRANSFERASE YKRP-RELATED"/>
    <property type="match status" value="1"/>
</dbReference>
<dbReference type="Proteomes" id="UP000248132">
    <property type="component" value="Unassembled WGS sequence"/>
</dbReference>